<sequence length="179" mass="19994">MLYGLLIIFSATLVGSAVIENNTQNITSSFTTTGQYDNPLRSECLKPSSPFDIRPRFVDCGRIIEDLPQSEKLADFHIQGGHDDYKLPWEKTLETCQIRVEINKFWVTDVGSWMGIKLVTLDLVTHCRSYTKDPRTGGSAVTGNGGRIMITVRKNPYYSIDKNATASILDPSSNDIQTE</sequence>
<dbReference type="EMBL" id="JBEFKJ010000027">
    <property type="protein sequence ID" value="KAL2039109.1"/>
    <property type="molecule type" value="Genomic_DNA"/>
</dbReference>
<accession>A0ABR4A2X5</accession>
<name>A0ABR4A2X5_9LECA</name>
<evidence type="ECO:0000313" key="2">
    <source>
        <dbReference type="EMBL" id="KAL2039109.1"/>
    </source>
</evidence>
<gene>
    <name evidence="2" type="ORF">N7G274_008158</name>
</gene>
<comment type="caution">
    <text evidence="2">The sequence shown here is derived from an EMBL/GenBank/DDBJ whole genome shotgun (WGS) entry which is preliminary data.</text>
</comment>
<evidence type="ECO:0000256" key="1">
    <source>
        <dbReference type="SAM" id="SignalP"/>
    </source>
</evidence>
<protein>
    <submittedName>
        <fullName evidence="2">Uncharacterized protein</fullName>
    </submittedName>
</protein>
<reference evidence="2 3" key="1">
    <citation type="submission" date="2024-09" db="EMBL/GenBank/DDBJ databases">
        <title>Rethinking Asexuality: The Enigmatic Case of Functional Sexual Genes in Lepraria (Stereocaulaceae).</title>
        <authorList>
            <person name="Doellman M."/>
            <person name="Sun Y."/>
            <person name="Barcenas-Pena A."/>
            <person name="Lumbsch H.T."/>
            <person name="Grewe F."/>
        </authorList>
    </citation>
    <scope>NUCLEOTIDE SEQUENCE [LARGE SCALE GENOMIC DNA]</scope>
    <source>
        <strain evidence="2 3">Mercado 3170</strain>
    </source>
</reference>
<evidence type="ECO:0000313" key="3">
    <source>
        <dbReference type="Proteomes" id="UP001590950"/>
    </source>
</evidence>
<organism evidence="2 3">
    <name type="scientific">Stereocaulon virgatum</name>
    <dbReference type="NCBI Taxonomy" id="373712"/>
    <lineage>
        <taxon>Eukaryota</taxon>
        <taxon>Fungi</taxon>
        <taxon>Dikarya</taxon>
        <taxon>Ascomycota</taxon>
        <taxon>Pezizomycotina</taxon>
        <taxon>Lecanoromycetes</taxon>
        <taxon>OSLEUM clade</taxon>
        <taxon>Lecanoromycetidae</taxon>
        <taxon>Lecanorales</taxon>
        <taxon>Lecanorineae</taxon>
        <taxon>Stereocaulaceae</taxon>
        <taxon>Stereocaulon</taxon>
    </lineage>
</organism>
<feature type="signal peptide" evidence="1">
    <location>
        <begin position="1"/>
        <end position="16"/>
    </location>
</feature>
<feature type="chain" id="PRO_5045324786" evidence="1">
    <location>
        <begin position="17"/>
        <end position="179"/>
    </location>
</feature>
<keyword evidence="1" id="KW-0732">Signal</keyword>
<dbReference type="Proteomes" id="UP001590950">
    <property type="component" value="Unassembled WGS sequence"/>
</dbReference>
<keyword evidence="3" id="KW-1185">Reference proteome</keyword>
<proteinExistence type="predicted"/>